<comment type="caution">
    <text evidence="1">The sequence shown here is derived from an EMBL/GenBank/DDBJ whole genome shotgun (WGS) entry which is preliminary data.</text>
</comment>
<accession>A0A853FLV8</accession>
<dbReference type="AlphaFoldDB" id="A0A853FLV8"/>
<reference evidence="1 2" key="1">
    <citation type="submission" date="2020-07" db="EMBL/GenBank/DDBJ databases">
        <title>Taxonomic revisions and descriptions of new bacterial species based on genomic comparisons in the high-G+C-content subgroup of the family Alcaligenaceae.</title>
        <authorList>
            <person name="Szabo A."/>
            <person name="Felfoldi T."/>
        </authorList>
    </citation>
    <scope>NUCLEOTIDE SEQUENCE [LARGE SCALE GENOMIC DNA]</scope>
    <source>
        <strain evidence="1 2">DSM 25264</strain>
    </source>
</reference>
<sequence length="119" mass="14017">MAHRIDADSLLWNWARYCWSGATVGNMMPYLVDKVASEPVNMYQALVIDRMHRTLPHHEGMIITAEYPQRNVRFFDLQEHERMQAARRWIAQITGVHLTDNEYRLYLGLFKNRIAGTLL</sequence>
<proteinExistence type="predicted"/>
<dbReference type="Proteomes" id="UP000580517">
    <property type="component" value="Unassembled WGS sequence"/>
</dbReference>
<name>A0A853FLV8_9BURK</name>
<evidence type="ECO:0000313" key="2">
    <source>
        <dbReference type="Proteomes" id="UP000580517"/>
    </source>
</evidence>
<keyword evidence="2" id="KW-1185">Reference proteome</keyword>
<dbReference type="EMBL" id="JACCEW010000008">
    <property type="protein sequence ID" value="NYT38886.1"/>
    <property type="molecule type" value="Genomic_DNA"/>
</dbReference>
<evidence type="ECO:0000313" key="1">
    <source>
        <dbReference type="EMBL" id="NYT38886.1"/>
    </source>
</evidence>
<organism evidence="1 2">
    <name type="scientific">Allopusillimonas soli</name>
    <dbReference type="NCBI Taxonomy" id="659016"/>
    <lineage>
        <taxon>Bacteria</taxon>
        <taxon>Pseudomonadati</taxon>
        <taxon>Pseudomonadota</taxon>
        <taxon>Betaproteobacteria</taxon>
        <taxon>Burkholderiales</taxon>
        <taxon>Alcaligenaceae</taxon>
        <taxon>Allopusillimonas</taxon>
    </lineage>
</organism>
<protein>
    <submittedName>
        <fullName evidence="1">Uncharacterized protein</fullName>
    </submittedName>
</protein>
<dbReference type="RefSeq" id="WP_129971434.1">
    <property type="nucleotide sequence ID" value="NZ_JACCEW010000008.1"/>
</dbReference>
<dbReference type="OrthoDB" id="8638523at2"/>
<gene>
    <name evidence="1" type="ORF">H0A68_18580</name>
</gene>